<keyword evidence="4" id="KW-1185">Reference proteome</keyword>
<evidence type="ECO:0000259" key="2">
    <source>
        <dbReference type="PROSITE" id="PS50943"/>
    </source>
</evidence>
<dbReference type="InterPro" id="IPR010982">
    <property type="entry name" value="Lambda_DNA-bd_dom_sf"/>
</dbReference>
<accession>A0ABP9T9E0</accession>
<protein>
    <recommendedName>
        <fullName evidence="2">HTH cro/C1-type domain-containing protein</fullName>
    </recommendedName>
</protein>
<dbReference type="Gene3D" id="1.10.260.40">
    <property type="entry name" value="lambda repressor-like DNA-binding domains"/>
    <property type="match status" value="1"/>
</dbReference>
<feature type="domain" description="HTH cro/C1-type" evidence="2">
    <location>
        <begin position="148"/>
        <end position="178"/>
    </location>
</feature>
<comment type="caution">
    <text evidence="3">The sequence shown here is derived from an EMBL/GenBank/DDBJ whole genome shotgun (WGS) entry which is preliminary data.</text>
</comment>
<dbReference type="Proteomes" id="UP001499878">
    <property type="component" value="Unassembled WGS sequence"/>
</dbReference>
<gene>
    <name evidence="3" type="ORF">GCM10023323_45520</name>
</gene>
<dbReference type="SUPFAM" id="SSF47413">
    <property type="entry name" value="lambda repressor-like DNA-binding domains"/>
    <property type="match status" value="1"/>
</dbReference>
<proteinExistence type="predicted"/>
<organism evidence="3 4">
    <name type="scientific">Streptomyces thinghirensis</name>
    <dbReference type="NCBI Taxonomy" id="551547"/>
    <lineage>
        <taxon>Bacteria</taxon>
        <taxon>Bacillati</taxon>
        <taxon>Actinomycetota</taxon>
        <taxon>Actinomycetes</taxon>
        <taxon>Kitasatosporales</taxon>
        <taxon>Streptomycetaceae</taxon>
        <taxon>Streptomyces</taxon>
    </lineage>
</organism>
<reference evidence="4" key="1">
    <citation type="journal article" date="2019" name="Int. J. Syst. Evol. Microbiol.">
        <title>The Global Catalogue of Microorganisms (GCM) 10K type strain sequencing project: providing services to taxonomists for standard genome sequencing and annotation.</title>
        <authorList>
            <consortium name="The Broad Institute Genomics Platform"/>
            <consortium name="The Broad Institute Genome Sequencing Center for Infectious Disease"/>
            <person name="Wu L."/>
            <person name="Ma J."/>
        </authorList>
    </citation>
    <scope>NUCLEOTIDE SEQUENCE [LARGE SCALE GENOMIC DNA]</scope>
    <source>
        <strain evidence="4">JCM 18306</strain>
    </source>
</reference>
<dbReference type="InterPro" id="IPR001387">
    <property type="entry name" value="Cro/C1-type_HTH"/>
</dbReference>
<dbReference type="PROSITE" id="PS50943">
    <property type="entry name" value="HTH_CROC1"/>
    <property type="match status" value="1"/>
</dbReference>
<evidence type="ECO:0000256" key="1">
    <source>
        <dbReference type="SAM" id="MobiDB-lite"/>
    </source>
</evidence>
<name>A0ABP9T9E0_9ACTN</name>
<feature type="region of interest" description="Disordered" evidence="1">
    <location>
        <begin position="19"/>
        <end position="46"/>
    </location>
</feature>
<dbReference type="EMBL" id="BAABJR010000011">
    <property type="protein sequence ID" value="GAA5211896.1"/>
    <property type="molecule type" value="Genomic_DNA"/>
</dbReference>
<dbReference type="CDD" id="cd00093">
    <property type="entry name" value="HTH_XRE"/>
    <property type="match status" value="1"/>
</dbReference>
<dbReference type="Pfam" id="PF13560">
    <property type="entry name" value="HTH_31"/>
    <property type="match status" value="1"/>
</dbReference>
<evidence type="ECO:0000313" key="4">
    <source>
        <dbReference type="Proteomes" id="UP001499878"/>
    </source>
</evidence>
<evidence type="ECO:0000313" key="3">
    <source>
        <dbReference type="EMBL" id="GAA5211896.1"/>
    </source>
</evidence>
<sequence length="187" mass="20467">MTGDPTMLYGIRREFSCDEGGGAGHDRRRRVTPAFQPPDRVTPGELRASRGRGELRGERPVFGLTVSEPRKPLSASLRLVSWRGGFCEHRASVPSAQVVTFRAQESTDRHTLGRGCGLTFQAVRNGSDAMANGIDPSASMAALFGNRVRRLRTAAGLTQAELGELTHVVSTRITQIERPPGRSRRWS</sequence>